<dbReference type="AlphaFoldDB" id="A0AAV7NW54"/>
<organism evidence="1 2">
    <name type="scientific">Pleurodeles waltl</name>
    <name type="common">Iberian ribbed newt</name>
    <dbReference type="NCBI Taxonomy" id="8319"/>
    <lineage>
        <taxon>Eukaryota</taxon>
        <taxon>Metazoa</taxon>
        <taxon>Chordata</taxon>
        <taxon>Craniata</taxon>
        <taxon>Vertebrata</taxon>
        <taxon>Euteleostomi</taxon>
        <taxon>Amphibia</taxon>
        <taxon>Batrachia</taxon>
        <taxon>Caudata</taxon>
        <taxon>Salamandroidea</taxon>
        <taxon>Salamandridae</taxon>
        <taxon>Pleurodelinae</taxon>
        <taxon>Pleurodeles</taxon>
    </lineage>
</organism>
<gene>
    <name evidence="1" type="ORF">NDU88_008396</name>
</gene>
<comment type="caution">
    <text evidence="1">The sequence shown here is derived from an EMBL/GenBank/DDBJ whole genome shotgun (WGS) entry which is preliminary data.</text>
</comment>
<dbReference type="EMBL" id="JANPWB010000012">
    <property type="protein sequence ID" value="KAJ1120222.1"/>
    <property type="molecule type" value="Genomic_DNA"/>
</dbReference>
<proteinExistence type="predicted"/>
<keyword evidence="2" id="KW-1185">Reference proteome</keyword>
<protein>
    <submittedName>
        <fullName evidence="1">Uncharacterized protein</fullName>
    </submittedName>
</protein>
<accession>A0AAV7NW54</accession>
<evidence type="ECO:0000313" key="1">
    <source>
        <dbReference type="EMBL" id="KAJ1120222.1"/>
    </source>
</evidence>
<evidence type="ECO:0000313" key="2">
    <source>
        <dbReference type="Proteomes" id="UP001066276"/>
    </source>
</evidence>
<sequence>MTTIQTSGAEDGTKGVHGDRFVKSLGSFCFLHQLCLCSENDFQLSLACSSGYILLQHDVSFIVSVNITIE</sequence>
<reference evidence="1" key="1">
    <citation type="journal article" date="2022" name="bioRxiv">
        <title>Sequencing and chromosome-scale assembly of the giantPleurodeles waltlgenome.</title>
        <authorList>
            <person name="Brown T."/>
            <person name="Elewa A."/>
            <person name="Iarovenko S."/>
            <person name="Subramanian E."/>
            <person name="Araus A.J."/>
            <person name="Petzold A."/>
            <person name="Susuki M."/>
            <person name="Suzuki K.-i.T."/>
            <person name="Hayashi T."/>
            <person name="Toyoda A."/>
            <person name="Oliveira C."/>
            <person name="Osipova E."/>
            <person name="Leigh N.D."/>
            <person name="Simon A."/>
            <person name="Yun M.H."/>
        </authorList>
    </citation>
    <scope>NUCLEOTIDE SEQUENCE</scope>
    <source>
        <strain evidence="1">20211129_DDA</strain>
        <tissue evidence="1">Liver</tissue>
    </source>
</reference>
<name>A0AAV7NW54_PLEWA</name>
<dbReference type="Proteomes" id="UP001066276">
    <property type="component" value="Chromosome 8"/>
</dbReference>